<reference evidence="6" key="2">
    <citation type="submission" date="2020-09" db="EMBL/GenBank/DDBJ databases">
        <authorList>
            <person name="Sun Q."/>
            <person name="Zhou Y."/>
        </authorList>
    </citation>
    <scope>NUCLEOTIDE SEQUENCE</scope>
    <source>
        <strain evidence="6">CGMCC 1.10998</strain>
    </source>
</reference>
<protein>
    <submittedName>
        <fullName evidence="6">DNA-binding protein</fullName>
    </submittedName>
</protein>
<dbReference type="PROSITE" id="PS50076">
    <property type="entry name" value="DNAJ_2"/>
    <property type="match status" value="1"/>
</dbReference>
<evidence type="ECO:0000256" key="3">
    <source>
        <dbReference type="ARBA" id="ARBA00023186"/>
    </source>
</evidence>
<dbReference type="SUPFAM" id="SSF49493">
    <property type="entry name" value="HSP40/DnaJ peptide-binding domain"/>
    <property type="match status" value="2"/>
</dbReference>
<dbReference type="GO" id="GO:0003677">
    <property type="term" value="F:DNA binding"/>
    <property type="evidence" value="ECO:0007669"/>
    <property type="project" value="UniProtKB-KW"/>
</dbReference>
<evidence type="ECO:0000256" key="2">
    <source>
        <dbReference type="ARBA" id="ARBA00023125"/>
    </source>
</evidence>
<keyword evidence="7" id="KW-1185">Reference proteome</keyword>
<dbReference type="InterPro" id="IPR002939">
    <property type="entry name" value="DnaJ_C"/>
</dbReference>
<dbReference type="RefSeq" id="WP_188564474.1">
    <property type="nucleotide sequence ID" value="NZ_BMED01000001.1"/>
</dbReference>
<evidence type="ECO:0000259" key="5">
    <source>
        <dbReference type="PROSITE" id="PS50076"/>
    </source>
</evidence>
<dbReference type="PANTHER" id="PTHR43096:SF52">
    <property type="entry name" value="DNAJ HOMOLOG 1, MITOCHONDRIAL-RELATED"/>
    <property type="match status" value="1"/>
</dbReference>
<dbReference type="Gene3D" id="1.10.287.110">
    <property type="entry name" value="DnaJ domain"/>
    <property type="match status" value="1"/>
</dbReference>
<dbReference type="InterPro" id="IPR036869">
    <property type="entry name" value="J_dom_sf"/>
</dbReference>
<dbReference type="SUPFAM" id="SSF46565">
    <property type="entry name" value="Chaperone J-domain"/>
    <property type="match status" value="1"/>
</dbReference>
<organism evidence="6 7">
    <name type="scientific">Undibacterium terreum</name>
    <dbReference type="NCBI Taxonomy" id="1224302"/>
    <lineage>
        <taxon>Bacteria</taxon>
        <taxon>Pseudomonadati</taxon>
        <taxon>Pseudomonadota</taxon>
        <taxon>Betaproteobacteria</taxon>
        <taxon>Burkholderiales</taxon>
        <taxon>Oxalobacteraceae</taxon>
        <taxon>Undibacterium</taxon>
    </lineage>
</organism>
<dbReference type="AlphaFoldDB" id="A0A916XBQ9"/>
<keyword evidence="1" id="KW-0963">Cytoplasm</keyword>
<sequence>MKYTDYYAALGVDRTATQAEIKQAYRKLAHKYHPDISKDAEGESKFKEVAEAYRVLKDEEKRAEYDQLGIHKDGEEFAPRGGFAQQPGGGHGTDNFNGGASFEDVDMADLMAAFAAARKGGGAHAGGFSRQQWPQDGQDFEIEEPVTLEQLYAGTEIDVSVNLPEHDAQGLVHRVPKTFRVKVPKGAEDGQRLRLAGKGGPGMHGGKQGDLYIVLRILPHPLYRIDGRDLYMDLPLAPWEALLGASVNIPTLGGTVEMNIPANTVNARRLRLARRGLPKADGSMGDLYAVVRIDVPREVTAEERQLYEKLAAQSTFNPRAHYAKFQSGGA</sequence>
<dbReference type="CDD" id="cd06257">
    <property type="entry name" value="DnaJ"/>
    <property type="match status" value="1"/>
</dbReference>
<dbReference type="Gene3D" id="2.60.260.20">
    <property type="entry name" value="Urease metallochaperone UreE, N-terminal domain"/>
    <property type="match status" value="2"/>
</dbReference>
<dbReference type="InterPro" id="IPR008971">
    <property type="entry name" value="HSP40/DnaJ_pept-bd"/>
</dbReference>
<feature type="region of interest" description="Disordered" evidence="4">
    <location>
        <begin position="74"/>
        <end position="98"/>
    </location>
</feature>
<dbReference type="Pfam" id="PF01556">
    <property type="entry name" value="DnaJ_C"/>
    <property type="match status" value="1"/>
</dbReference>
<keyword evidence="3" id="KW-0143">Chaperone</keyword>
<dbReference type="PRINTS" id="PR00625">
    <property type="entry name" value="JDOMAIN"/>
</dbReference>
<dbReference type="GO" id="GO:0051082">
    <property type="term" value="F:unfolded protein binding"/>
    <property type="evidence" value="ECO:0007669"/>
    <property type="project" value="InterPro"/>
</dbReference>
<name>A0A916XBQ9_9BURK</name>
<proteinExistence type="predicted"/>
<dbReference type="Proteomes" id="UP000637423">
    <property type="component" value="Unassembled WGS sequence"/>
</dbReference>
<reference evidence="6" key="1">
    <citation type="journal article" date="2014" name="Int. J. Syst. Evol. Microbiol.">
        <title>Complete genome sequence of Corynebacterium casei LMG S-19264T (=DSM 44701T), isolated from a smear-ripened cheese.</title>
        <authorList>
            <consortium name="US DOE Joint Genome Institute (JGI-PGF)"/>
            <person name="Walter F."/>
            <person name="Albersmeier A."/>
            <person name="Kalinowski J."/>
            <person name="Ruckert C."/>
        </authorList>
    </citation>
    <scope>NUCLEOTIDE SEQUENCE</scope>
    <source>
        <strain evidence="6">CGMCC 1.10998</strain>
    </source>
</reference>
<dbReference type="Pfam" id="PF00226">
    <property type="entry name" value="DnaJ"/>
    <property type="match status" value="1"/>
</dbReference>
<dbReference type="GO" id="GO:0005737">
    <property type="term" value="C:cytoplasm"/>
    <property type="evidence" value="ECO:0007669"/>
    <property type="project" value="TreeGrafter"/>
</dbReference>
<dbReference type="GO" id="GO:0042026">
    <property type="term" value="P:protein refolding"/>
    <property type="evidence" value="ECO:0007669"/>
    <property type="project" value="TreeGrafter"/>
</dbReference>
<dbReference type="EMBL" id="BMED01000001">
    <property type="protein sequence ID" value="GGC61727.1"/>
    <property type="molecule type" value="Genomic_DNA"/>
</dbReference>
<comment type="caution">
    <text evidence="6">The sequence shown here is derived from an EMBL/GenBank/DDBJ whole genome shotgun (WGS) entry which is preliminary data.</text>
</comment>
<dbReference type="CDD" id="cd10747">
    <property type="entry name" value="DnaJ_C"/>
    <property type="match status" value="1"/>
</dbReference>
<feature type="domain" description="J" evidence="5">
    <location>
        <begin position="5"/>
        <end position="69"/>
    </location>
</feature>
<evidence type="ECO:0000256" key="1">
    <source>
        <dbReference type="ARBA" id="ARBA00022490"/>
    </source>
</evidence>
<evidence type="ECO:0000313" key="7">
    <source>
        <dbReference type="Proteomes" id="UP000637423"/>
    </source>
</evidence>
<dbReference type="PANTHER" id="PTHR43096">
    <property type="entry name" value="DNAJ HOMOLOG 1, MITOCHONDRIAL-RELATED"/>
    <property type="match status" value="1"/>
</dbReference>
<dbReference type="InterPro" id="IPR001623">
    <property type="entry name" value="DnaJ_domain"/>
</dbReference>
<dbReference type="FunFam" id="2.60.260.20:FF:000013">
    <property type="entry name" value="DnaJ subfamily B member 11"/>
    <property type="match status" value="1"/>
</dbReference>
<evidence type="ECO:0000256" key="4">
    <source>
        <dbReference type="SAM" id="MobiDB-lite"/>
    </source>
</evidence>
<gene>
    <name evidence="6" type="ORF">GCM10011396_05850</name>
</gene>
<dbReference type="SMART" id="SM00271">
    <property type="entry name" value="DnaJ"/>
    <property type="match status" value="1"/>
</dbReference>
<keyword evidence="2 6" id="KW-0238">DNA-binding</keyword>
<accession>A0A916XBQ9</accession>
<evidence type="ECO:0000313" key="6">
    <source>
        <dbReference type="EMBL" id="GGC61727.1"/>
    </source>
</evidence>
<dbReference type="FunFam" id="2.60.260.20:FF:000008">
    <property type="entry name" value="Curved DNA-binding protein"/>
    <property type="match status" value="1"/>
</dbReference>